<dbReference type="Gene3D" id="2.70.98.10">
    <property type="match status" value="1"/>
</dbReference>
<dbReference type="EMBL" id="DWWA01000049">
    <property type="protein sequence ID" value="HJC72935.1"/>
    <property type="molecule type" value="Genomic_DNA"/>
</dbReference>
<dbReference type="GO" id="GO:0005975">
    <property type="term" value="P:carbohydrate metabolic process"/>
    <property type="evidence" value="ECO:0007669"/>
    <property type="project" value="InterPro"/>
</dbReference>
<dbReference type="InterPro" id="IPR011013">
    <property type="entry name" value="Gal_mutarotase_sf_dom"/>
</dbReference>
<evidence type="ECO:0000313" key="1">
    <source>
        <dbReference type="EMBL" id="HJC72935.1"/>
    </source>
</evidence>
<dbReference type="AlphaFoldDB" id="A0A9D2Q7P3"/>
<evidence type="ECO:0000313" key="2">
    <source>
        <dbReference type="Proteomes" id="UP000823918"/>
    </source>
</evidence>
<protein>
    <submittedName>
        <fullName evidence="1">Aldose 1-epimerase family protein</fullName>
    </submittedName>
</protein>
<dbReference type="SUPFAM" id="SSF74650">
    <property type="entry name" value="Galactose mutarotase-like"/>
    <property type="match status" value="1"/>
</dbReference>
<reference evidence="1" key="2">
    <citation type="submission" date="2021-04" db="EMBL/GenBank/DDBJ databases">
        <authorList>
            <person name="Gilroy R."/>
        </authorList>
    </citation>
    <scope>NUCLEOTIDE SEQUENCE</scope>
    <source>
        <strain evidence="1">5933</strain>
    </source>
</reference>
<dbReference type="PANTHER" id="PTHR11122:SF13">
    <property type="entry name" value="GLUCOSE-6-PHOSPHATE 1-EPIMERASE"/>
    <property type="match status" value="1"/>
</dbReference>
<dbReference type="InterPro" id="IPR037481">
    <property type="entry name" value="LacX"/>
</dbReference>
<accession>A0A9D2Q7P3</accession>
<dbReference type="InterPro" id="IPR014718">
    <property type="entry name" value="GH-type_carb-bd"/>
</dbReference>
<reference evidence="1" key="1">
    <citation type="journal article" date="2021" name="PeerJ">
        <title>Extensive microbial diversity within the chicken gut microbiome revealed by metagenomics and culture.</title>
        <authorList>
            <person name="Gilroy R."/>
            <person name="Ravi A."/>
            <person name="Getino M."/>
            <person name="Pursley I."/>
            <person name="Horton D.L."/>
            <person name="Alikhan N.F."/>
            <person name="Baker D."/>
            <person name="Gharbi K."/>
            <person name="Hall N."/>
            <person name="Watson M."/>
            <person name="Adriaenssens E.M."/>
            <person name="Foster-Nyarko E."/>
            <person name="Jarju S."/>
            <person name="Secka A."/>
            <person name="Antonio M."/>
            <person name="Oren A."/>
            <person name="Chaudhuri R.R."/>
            <person name="La Ragione R."/>
            <person name="Hildebrand F."/>
            <person name="Pallen M.J."/>
        </authorList>
    </citation>
    <scope>NUCLEOTIDE SEQUENCE</scope>
    <source>
        <strain evidence="1">5933</strain>
    </source>
</reference>
<dbReference type="GO" id="GO:0016853">
    <property type="term" value="F:isomerase activity"/>
    <property type="evidence" value="ECO:0007669"/>
    <property type="project" value="InterPro"/>
</dbReference>
<dbReference type="Proteomes" id="UP000823918">
    <property type="component" value="Unassembled WGS sequence"/>
</dbReference>
<comment type="caution">
    <text evidence="1">The sequence shown here is derived from an EMBL/GenBank/DDBJ whole genome shotgun (WGS) entry which is preliminary data.</text>
</comment>
<organism evidence="1 2">
    <name type="scientific">Candidatus Ruthenibacterium merdavium</name>
    <dbReference type="NCBI Taxonomy" id="2838752"/>
    <lineage>
        <taxon>Bacteria</taxon>
        <taxon>Bacillati</taxon>
        <taxon>Bacillota</taxon>
        <taxon>Clostridia</taxon>
        <taxon>Eubacteriales</taxon>
        <taxon>Oscillospiraceae</taxon>
        <taxon>Ruthenibacterium</taxon>
    </lineage>
</organism>
<dbReference type="GO" id="GO:0030246">
    <property type="term" value="F:carbohydrate binding"/>
    <property type="evidence" value="ECO:0007669"/>
    <property type="project" value="InterPro"/>
</dbReference>
<name>A0A9D2Q7P3_9FIRM</name>
<dbReference type="PANTHER" id="PTHR11122">
    <property type="entry name" value="APOSPORY-ASSOCIATED PROTEIN C-RELATED"/>
    <property type="match status" value="1"/>
</dbReference>
<dbReference type="InterPro" id="IPR008183">
    <property type="entry name" value="Aldose_1/G6P_1-epimerase"/>
</dbReference>
<gene>
    <name evidence="1" type="ORF">H9698_09125</name>
</gene>
<dbReference type="Pfam" id="PF01263">
    <property type="entry name" value="Aldose_epim"/>
    <property type="match status" value="1"/>
</dbReference>
<dbReference type="CDD" id="cd09024">
    <property type="entry name" value="Aldose_epim_lacX"/>
    <property type="match status" value="1"/>
</dbReference>
<sequence>MEWIIENEILRVTVNGHGAEMTSVCKKETGEELLWTADPSVWGRHAPLLFPYCGKLKDGRYTHKGTVYEGGGHGFARDMDYVLEEKTQDSITLKLEANALTMEKYPFAFRLLVTYQLDGNTVRHKVSVANDGEEEMPFGIGFHPAFLCPFDAQHKAEDYVVRFSQPETPTQIMTGQTDGLVTGEKAVYFEQQTEIPMSDEIFAHDSICFTDLKSARMSLVEKDTGKAVNVEVTGFPYVLLWSAAGPLHFVCIEPWMSLPDARDADGEWTHKPCAAVLSEGEQYEVTLSMEFAR</sequence>
<proteinExistence type="predicted"/>